<evidence type="ECO:0000313" key="3">
    <source>
        <dbReference type="EMBL" id="SUZ76283.1"/>
    </source>
</evidence>
<protein>
    <recommendedName>
        <fullName evidence="2">Rhodanese domain-containing protein</fullName>
    </recommendedName>
</protein>
<dbReference type="InterPro" id="IPR051126">
    <property type="entry name" value="Thiosulfate_sulfurtransferase"/>
</dbReference>
<organism evidence="3">
    <name type="scientific">marine metagenome</name>
    <dbReference type="NCBI Taxonomy" id="408172"/>
    <lineage>
        <taxon>unclassified sequences</taxon>
        <taxon>metagenomes</taxon>
        <taxon>ecological metagenomes</taxon>
    </lineage>
</organism>
<dbReference type="AlphaFoldDB" id="A0A381QF50"/>
<dbReference type="InterPro" id="IPR036873">
    <property type="entry name" value="Rhodanese-like_dom_sf"/>
</dbReference>
<dbReference type="EMBL" id="UINC01001272">
    <property type="protein sequence ID" value="SUZ76283.1"/>
    <property type="molecule type" value="Genomic_DNA"/>
</dbReference>
<sequence>VLSSAVLASCNSDAGETAEVAFATDVLVDTEWIEAHAADPSLRVLEVGGNANAFGEGHLPGAVFLSMRSLSNPDDPIGGQIATAAQVSAALSIMGLGRDQTVVLYDRRNNLQAARAYWVLKYYQHADVRIYNGGTPKWTEDGQVMSTVMVEYEPSDYQAGPPDPEIRTTWQYVVDHTDDPATLFCDTRGPEEYLGRDVRAERGGRIPGSINVEWTAAVNANGTFKSSEELAALYGEAGFTPDKQIITYCQSGVRGAHTWFVLSELLGYPSVRNYDGSWVEYGNNPESPVEN</sequence>
<dbReference type="PANTHER" id="PTHR43855">
    <property type="entry name" value="THIOSULFATE SULFURTRANSFERASE"/>
    <property type="match status" value="1"/>
</dbReference>
<dbReference type="InterPro" id="IPR001307">
    <property type="entry name" value="Thiosulphate_STrfase_CS"/>
</dbReference>
<dbReference type="InterPro" id="IPR001763">
    <property type="entry name" value="Rhodanese-like_dom"/>
</dbReference>
<dbReference type="PROSITE" id="PS50206">
    <property type="entry name" value="RHODANESE_3"/>
    <property type="match status" value="2"/>
</dbReference>
<evidence type="ECO:0000259" key="2">
    <source>
        <dbReference type="PROSITE" id="PS50206"/>
    </source>
</evidence>
<evidence type="ECO:0000256" key="1">
    <source>
        <dbReference type="ARBA" id="ARBA00022737"/>
    </source>
</evidence>
<feature type="non-terminal residue" evidence="3">
    <location>
        <position position="1"/>
    </location>
</feature>
<dbReference type="Gene3D" id="3.40.250.10">
    <property type="entry name" value="Rhodanese-like domain"/>
    <property type="match status" value="2"/>
</dbReference>
<proteinExistence type="predicted"/>
<accession>A0A381QF50</accession>
<keyword evidence="1" id="KW-0677">Repeat</keyword>
<dbReference type="PROSITE" id="PS00683">
    <property type="entry name" value="RHODANESE_2"/>
    <property type="match status" value="1"/>
</dbReference>
<reference evidence="3" key="1">
    <citation type="submission" date="2018-05" db="EMBL/GenBank/DDBJ databases">
        <authorList>
            <person name="Lanie J.A."/>
            <person name="Ng W.-L."/>
            <person name="Kazmierczak K.M."/>
            <person name="Andrzejewski T.M."/>
            <person name="Davidsen T.M."/>
            <person name="Wayne K.J."/>
            <person name="Tettelin H."/>
            <person name="Glass J.I."/>
            <person name="Rusch D."/>
            <person name="Podicherti R."/>
            <person name="Tsui H.-C.T."/>
            <person name="Winkler M.E."/>
        </authorList>
    </citation>
    <scope>NUCLEOTIDE SEQUENCE</scope>
</reference>
<dbReference type="SUPFAM" id="SSF52821">
    <property type="entry name" value="Rhodanese/Cell cycle control phosphatase"/>
    <property type="match status" value="2"/>
</dbReference>
<dbReference type="GO" id="GO:0004792">
    <property type="term" value="F:thiosulfate-cyanide sulfurtransferase activity"/>
    <property type="evidence" value="ECO:0007669"/>
    <property type="project" value="InterPro"/>
</dbReference>
<dbReference type="PROSITE" id="PS00380">
    <property type="entry name" value="RHODANESE_1"/>
    <property type="match status" value="1"/>
</dbReference>
<dbReference type="SMART" id="SM00450">
    <property type="entry name" value="RHOD"/>
    <property type="match status" value="2"/>
</dbReference>
<name>A0A381QF50_9ZZZZ</name>
<dbReference type="CDD" id="cd01449">
    <property type="entry name" value="TST_Repeat_2"/>
    <property type="match status" value="1"/>
</dbReference>
<dbReference type="PANTHER" id="PTHR43855:SF1">
    <property type="entry name" value="THIOSULFATE SULFURTRANSFERASE"/>
    <property type="match status" value="1"/>
</dbReference>
<feature type="domain" description="Rhodanese" evidence="2">
    <location>
        <begin position="38"/>
        <end position="147"/>
    </location>
</feature>
<gene>
    <name evidence="3" type="ORF">METZ01_LOCUS29137</name>
</gene>
<dbReference type="CDD" id="cd01448">
    <property type="entry name" value="TST_Repeat_1"/>
    <property type="match status" value="1"/>
</dbReference>
<feature type="domain" description="Rhodanese" evidence="2">
    <location>
        <begin position="178"/>
        <end position="290"/>
    </location>
</feature>
<dbReference type="Pfam" id="PF00581">
    <property type="entry name" value="Rhodanese"/>
    <property type="match status" value="2"/>
</dbReference>